<proteinExistence type="predicted"/>
<protein>
    <recommendedName>
        <fullName evidence="3">Phage antitermination protein Q</fullName>
    </recommendedName>
</protein>
<dbReference type="AlphaFoldDB" id="A0A380MSS8"/>
<organism evidence="1 2">
    <name type="scientific">Suttonella ornithocola</name>
    <dbReference type="NCBI Taxonomy" id="279832"/>
    <lineage>
        <taxon>Bacteria</taxon>
        <taxon>Pseudomonadati</taxon>
        <taxon>Pseudomonadota</taxon>
        <taxon>Gammaproteobacteria</taxon>
        <taxon>Cardiobacteriales</taxon>
        <taxon>Cardiobacteriaceae</taxon>
        <taxon>Suttonella</taxon>
    </lineage>
</organism>
<keyword evidence="2" id="KW-1185">Reference proteome</keyword>
<gene>
    <name evidence="1" type="ORF">NCTC13337_01170</name>
</gene>
<accession>A0A380MSS8</accession>
<dbReference type="EMBL" id="UHIC01000001">
    <property type="protein sequence ID" value="SUO95234.1"/>
    <property type="molecule type" value="Genomic_DNA"/>
</dbReference>
<evidence type="ECO:0008006" key="3">
    <source>
        <dbReference type="Google" id="ProtNLM"/>
    </source>
</evidence>
<evidence type="ECO:0000313" key="2">
    <source>
        <dbReference type="Proteomes" id="UP000254601"/>
    </source>
</evidence>
<reference evidence="1 2" key="1">
    <citation type="submission" date="2018-06" db="EMBL/GenBank/DDBJ databases">
        <authorList>
            <consortium name="Pathogen Informatics"/>
            <person name="Doyle S."/>
        </authorList>
    </citation>
    <scope>NUCLEOTIDE SEQUENCE [LARGE SCALE GENOMIC DNA]</scope>
    <source>
        <strain evidence="1 2">NCTC13337</strain>
    </source>
</reference>
<dbReference type="Proteomes" id="UP000254601">
    <property type="component" value="Unassembled WGS sequence"/>
</dbReference>
<dbReference type="RefSeq" id="WP_072576194.1">
    <property type="nucleotide sequence ID" value="NZ_LWHB01000054.1"/>
</dbReference>
<evidence type="ECO:0000313" key="1">
    <source>
        <dbReference type="EMBL" id="SUO95234.1"/>
    </source>
</evidence>
<sequence length="121" mass="14267">MTNSEVEALLWGYARWARTGEEWRKLGYPPCAEFAKQIPRTIDIDGIPQLTDDEGEKIGRILQSLKQWFPNSFNAIEARFFYGIFSDKDVVRNRRWKFTNAENVRQKRQHAYTFIIAKIVP</sequence>
<name>A0A380MSS8_9GAMM</name>